<evidence type="ECO:0000256" key="1">
    <source>
        <dbReference type="ARBA" id="ARBA00005820"/>
    </source>
</evidence>
<dbReference type="Gene3D" id="1.10.10.10">
    <property type="entry name" value="Winged helix-like DNA-binding domain superfamily/Winged helix DNA-binding domain"/>
    <property type="match status" value="1"/>
</dbReference>
<reference evidence="8 9" key="1">
    <citation type="submission" date="2018-01" db="EMBL/GenBank/DDBJ databases">
        <title>Draft genome sequence of Nonomuraea sp. KC333.</title>
        <authorList>
            <person name="Sahin N."/>
            <person name="Saygin H."/>
            <person name="Ay H."/>
        </authorList>
    </citation>
    <scope>NUCLEOTIDE SEQUENCE [LARGE SCALE GENOMIC DNA]</scope>
    <source>
        <strain evidence="8 9">KC333</strain>
    </source>
</reference>
<sequence>MPPSEQLQIATGPRTRFGILGPVEVFRRRHRIPIPSPKQRVALVTLLLHANRSVSVERLIEHMWHHDQPNDARAALHTHIARLRQILDDGGGSEPLIHTQESGYLIEVKSDDLDVALFRDLVSRAEQSVDIETEASLLQDALALWRGPALADVPSESLQRDHADRLAEERLRALERWLELGLLAGRHEQVVVELQGLTAAHPLRERLWAQLMLALYRCGRQAEALQAYHTVASLLCEELGIAPGDELRHLHQSILAGEADLMLVPSKPAVPAITTSAAERPEPADVRPCQLPSDTAAFTGRAGELRALNHLLEVVDDEPSAPVRIGVITGTAGVGKTALAVHWGHLTQRHFPDGQLYVNLRGFGPDKPMEPTAALELLLLGLNIEPQRIPADLDARSALLRSVLANHRVLMVLDNVRDVAQVRPLLPGSNCLVLATSRDQLRGLSVHGHATHVTLGVFSPQESAALLASVLGSDRTAAEPEATAELGQLCAHLPLALRIAVANLTLDQYQSVADYVAELRQGNQLAALSIDGDEQNAVRGTLDLSYAALPPQAQASFRLLGLVPGGDFTVEAAAALSGFTVEEARRQLNRLATAHLIHRYAPGRFRFHDLLRLYAMERLHAEEGTHDREEARQRLFDWYLANTRAAVESSHPHWARLPSARPAGVPITAFADMASSTAWLAAEHRNLVAAVHHAGASGPRSSAWLLTDALRSHFWSSGRSDDWLSCAQTAVAAAREEGDPLGTAAALLALAHAHAYRDQPEANSLYAQALAAADESGWSEGQSSIRNNLAGVYALRGQLEEAARYYTEGIQLDEQDGRTAWLGVKHVNLGTLYAQMGRLKPAFHHLTQGLSLHPDRDGIIATNLGEICRLLGRFDAALEHLHRGLSLLKEVRSRTIEPHCLASLADTHTDLGQYDQARTYAQRALESARNVDERLPEALALNALGRVDERVGRNAQAMEHHRRAGEIAGDDHPSARIAALVGLANAARGLGDREAASFAGQALRLAREGSFHLLEGLALTSLADIALATGDHTEAVRHARLALDIHRDTGHRLGEAQTLRTLGEASEGTAAPYRRQSLELFDEIGSAQTVEGHRTHPESTG</sequence>
<dbReference type="SUPFAM" id="SSF52540">
    <property type="entry name" value="P-loop containing nucleoside triphosphate hydrolases"/>
    <property type="match status" value="1"/>
</dbReference>
<dbReference type="Pfam" id="PF00486">
    <property type="entry name" value="Trans_reg_C"/>
    <property type="match status" value="1"/>
</dbReference>
<dbReference type="Gene3D" id="3.40.50.300">
    <property type="entry name" value="P-loop containing nucleotide triphosphate hydrolases"/>
    <property type="match status" value="1"/>
</dbReference>
<feature type="repeat" description="TPR" evidence="5">
    <location>
        <begin position="783"/>
        <end position="816"/>
    </location>
</feature>
<evidence type="ECO:0000256" key="2">
    <source>
        <dbReference type="ARBA" id="ARBA00023015"/>
    </source>
</evidence>
<dbReference type="GO" id="GO:0000160">
    <property type="term" value="P:phosphorelay signal transduction system"/>
    <property type="evidence" value="ECO:0007669"/>
    <property type="project" value="InterPro"/>
</dbReference>
<dbReference type="InterPro" id="IPR051677">
    <property type="entry name" value="AfsR-DnrI-RedD_regulator"/>
</dbReference>
<dbReference type="AlphaFoldDB" id="A0A2W2ERR4"/>
<dbReference type="GO" id="GO:0043531">
    <property type="term" value="F:ADP binding"/>
    <property type="evidence" value="ECO:0007669"/>
    <property type="project" value="InterPro"/>
</dbReference>
<name>A0A2W2ERR4_9ACTN</name>
<dbReference type="CDD" id="cd15831">
    <property type="entry name" value="BTAD"/>
    <property type="match status" value="1"/>
</dbReference>
<keyword evidence="3 6" id="KW-0238">DNA-binding</keyword>
<evidence type="ECO:0000256" key="3">
    <source>
        <dbReference type="ARBA" id="ARBA00023125"/>
    </source>
</evidence>
<evidence type="ECO:0000313" key="8">
    <source>
        <dbReference type="EMBL" id="PZG19225.1"/>
    </source>
</evidence>
<dbReference type="InterPro" id="IPR027417">
    <property type="entry name" value="P-loop_NTPase"/>
</dbReference>
<evidence type="ECO:0000259" key="7">
    <source>
        <dbReference type="PROSITE" id="PS51755"/>
    </source>
</evidence>
<dbReference type="Proteomes" id="UP000249304">
    <property type="component" value="Unassembled WGS sequence"/>
</dbReference>
<keyword evidence="9" id="KW-1185">Reference proteome</keyword>
<feature type="domain" description="OmpR/PhoB-type" evidence="7">
    <location>
        <begin position="4"/>
        <end position="108"/>
    </location>
</feature>
<evidence type="ECO:0000313" key="9">
    <source>
        <dbReference type="Proteomes" id="UP000249304"/>
    </source>
</evidence>
<dbReference type="InterPro" id="IPR036388">
    <property type="entry name" value="WH-like_DNA-bd_sf"/>
</dbReference>
<dbReference type="SUPFAM" id="SSF48452">
    <property type="entry name" value="TPR-like"/>
    <property type="match status" value="4"/>
</dbReference>
<dbReference type="Pfam" id="PF03704">
    <property type="entry name" value="BTAD"/>
    <property type="match status" value="1"/>
</dbReference>
<comment type="similarity">
    <text evidence="1">Belongs to the AfsR/DnrI/RedD regulatory family.</text>
</comment>
<dbReference type="InterPro" id="IPR011990">
    <property type="entry name" value="TPR-like_helical_dom_sf"/>
</dbReference>
<dbReference type="EMBL" id="POUD01000041">
    <property type="protein sequence ID" value="PZG19225.1"/>
    <property type="molecule type" value="Genomic_DNA"/>
</dbReference>
<feature type="DNA-binding region" description="OmpR/PhoB-type" evidence="6">
    <location>
        <begin position="4"/>
        <end position="108"/>
    </location>
</feature>
<keyword evidence="2" id="KW-0805">Transcription regulation</keyword>
<dbReference type="InterPro" id="IPR001867">
    <property type="entry name" value="OmpR/PhoB-type_DNA-bd"/>
</dbReference>
<dbReference type="OrthoDB" id="5521887at2"/>
<evidence type="ECO:0000256" key="6">
    <source>
        <dbReference type="PROSITE-ProRule" id="PRU01091"/>
    </source>
</evidence>
<comment type="caution">
    <text evidence="8">The sequence shown here is derived from an EMBL/GenBank/DDBJ whole genome shotgun (WGS) entry which is preliminary data.</text>
</comment>
<dbReference type="PROSITE" id="PS50005">
    <property type="entry name" value="TPR"/>
    <property type="match status" value="2"/>
</dbReference>
<dbReference type="Pfam" id="PF13374">
    <property type="entry name" value="TPR_10"/>
    <property type="match status" value="1"/>
</dbReference>
<evidence type="ECO:0000256" key="4">
    <source>
        <dbReference type="ARBA" id="ARBA00023163"/>
    </source>
</evidence>
<dbReference type="PANTHER" id="PTHR35807">
    <property type="entry name" value="TRANSCRIPTIONAL REGULATOR REDD-RELATED"/>
    <property type="match status" value="1"/>
</dbReference>
<dbReference type="RefSeq" id="WP_111179168.1">
    <property type="nucleotide sequence ID" value="NZ_POUD01000041.1"/>
</dbReference>
<organism evidence="8 9">
    <name type="scientific">Nonomuraea aridisoli</name>
    <dbReference type="NCBI Taxonomy" id="2070368"/>
    <lineage>
        <taxon>Bacteria</taxon>
        <taxon>Bacillati</taxon>
        <taxon>Actinomycetota</taxon>
        <taxon>Actinomycetes</taxon>
        <taxon>Streptosporangiales</taxon>
        <taxon>Streptosporangiaceae</taxon>
        <taxon>Nonomuraea</taxon>
    </lineage>
</organism>
<dbReference type="PANTHER" id="PTHR35807:SF1">
    <property type="entry name" value="TRANSCRIPTIONAL REGULATOR REDD"/>
    <property type="match status" value="1"/>
</dbReference>
<dbReference type="PRINTS" id="PR00364">
    <property type="entry name" value="DISEASERSIST"/>
</dbReference>
<dbReference type="GO" id="GO:0003677">
    <property type="term" value="F:DNA binding"/>
    <property type="evidence" value="ECO:0007669"/>
    <property type="project" value="UniProtKB-UniRule"/>
</dbReference>
<dbReference type="Gene3D" id="1.25.40.10">
    <property type="entry name" value="Tetratricopeptide repeat domain"/>
    <property type="match status" value="3"/>
</dbReference>
<dbReference type="GO" id="GO:0006355">
    <property type="term" value="P:regulation of DNA-templated transcription"/>
    <property type="evidence" value="ECO:0007669"/>
    <property type="project" value="InterPro"/>
</dbReference>
<keyword evidence="4" id="KW-0804">Transcription</keyword>
<dbReference type="InterPro" id="IPR016032">
    <property type="entry name" value="Sig_transdc_resp-reg_C-effctor"/>
</dbReference>
<dbReference type="CDD" id="cd00383">
    <property type="entry name" value="trans_reg_C"/>
    <property type="match status" value="1"/>
</dbReference>
<gene>
    <name evidence="8" type="ORF">C1J01_12785</name>
</gene>
<accession>A0A2W2ERR4</accession>
<feature type="repeat" description="TPR" evidence="5">
    <location>
        <begin position="823"/>
        <end position="856"/>
    </location>
</feature>
<evidence type="ECO:0000256" key="5">
    <source>
        <dbReference type="PROSITE-ProRule" id="PRU00339"/>
    </source>
</evidence>
<dbReference type="InterPro" id="IPR005158">
    <property type="entry name" value="BTAD"/>
</dbReference>
<keyword evidence="5" id="KW-0802">TPR repeat</keyword>
<dbReference type="SMART" id="SM00028">
    <property type="entry name" value="TPR"/>
    <property type="match status" value="6"/>
</dbReference>
<dbReference type="Pfam" id="PF13424">
    <property type="entry name" value="TPR_12"/>
    <property type="match status" value="1"/>
</dbReference>
<dbReference type="PROSITE" id="PS51755">
    <property type="entry name" value="OMPR_PHOB"/>
    <property type="match status" value="1"/>
</dbReference>
<dbReference type="SMART" id="SM00862">
    <property type="entry name" value="Trans_reg_C"/>
    <property type="match status" value="1"/>
</dbReference>
<proteinExistence type="inferred from homology"/>
<protein>
    <submittedName>
        <fullName evidence="8">SARP family transcriptional regulator</fullName>
    </submittedName>
</protein>
<dbReference type="SUPFAM" id="SSF46894">
    <property type="entry name" value="C-terminal effector domain of the bipartite response regulators"/>
    <property type="match status" value="1"/>
</dbReference>
<dbReference type="InterPro" id="IPR019734">
    <property type="entry name" value="TPR_rpt"/>
</dbReference>
<dbReference type="SMART" id="SM01043">
    <property type="entry name" value="BTAD"/>
    <property type="match status" value="1"/>
</dbReference>